<evidence type="ECO:0000313" key="14">
    <source>
        <dbReference type="EMBL" id="ORX47784.1"/>
    </source>
</evidence>
<dbReference type="STRING" id="101127.A0A1X2G8P3"/>
<evidence type="ECO:0000256" key="9">
    <source>
        <dbReference type="ARBA" id="ARBA00024804"/>
    </source>
</evidence>
<dbReference type="GO" id="GO:0005783">
    <property type="term" value="C:endoplasmic reticulum"/>
    <property type="evidence" value="ECO:0007669"/>
    <property type="project" value="UniProtKB-SubCell"/>
</dbReference>
<keyword evidence="6 12" id="KW-0328">Glycosyltransferase</keyword>
<feature type="domain" description="Glycosyl transferase family 28 C-terminal" evidence="13">
    <location>
        <begin position="3"/>
        <end position="130"/>
    </location>
</feature>
<dbReference type="PANTHER" id="PTHR12867">
    <property type="entry name" value="GLYCOSYL TRANSFERASE-RELATED"/>
    <property type="match status" value="1"/>
</dbReference>
<evidence type="ECO:0000256" key="4">
    <source>
        <dbReference type="ARBA" id="ARBA00012614"/>
    </source>
</evidence>
<evidence type="ECO:0000256" key="8">
    <source>
        <dbReference type="ARBA" id="ARBA00022824"/>
    </source>
</evidence>
<evidence type="ECO:0000256" key="11">
    <source>
        <dbReference type="ARBA" id="ARBA00048184"/>
    </source>
</evidence>
<reference evidence="14 15" key="1">
    <citation type="submission" date="2016-07" db="EMBL/GenBank/DDBJ databases">
        <title>Pervasive Adenine N6-methylation of Active Genes in Fungi.</title>
        <authorList>
            <consortium name="DOE Joint Genome Institute"/>
            <person name="Mondo S.J."/>
            <person name="Dannebaum R.O."/>
            <person name="Kuo R.C."/>
            <person name="Labutti K."/>
            <person name="Haridas S."/>
            <person name="Kuo A."/>
            <person name="Salamov A."/>
            <person name="Ahrendt S.R."/>
            <person name="Lipzen A."/>
            <person name="Sullivan W."/>
            <person name="Andreopoulos W.B."/>
            <person name="Clum A."/>
            <person name="Lindquist E."/>
            <person name="Daum C."/>
            <person name="Ramamoorthy G.K."/>
            <person name="Gryganskyi A."/>
            <person name="Culley D."/>
            <person name="Magnuson J.K."/>
            <person name="James T.Y."/>
            <person name="O'Malley M.A."/>
            <person name="Stajich J.E."/>
            <person name="Spatafora J.W."/>
            <person name="Visel A."/>
            <person name="Grigoriev I.V."/>
        </authorList>
    </citation>
    <scope>NUCLEOTIDE SEQUENCE [LARGE SCALE GENOMIC DNA]</scope>
    <source>
        <strain evidence="14 15">NRRL 3301</strain>
    </source>
</reference>
<gene>
    <name evidence="12" type="primary">ALG13</name>
    <name evidence="14" type="ORF">DM01DRAFT_1339011</name>
</gene>
<keyword evidence="7 12" id="KW-0808">Transferase</keyword>
<comment type="caution">
    <text evidence="14">The sequence shown here is derived from an EMBL/GenBank/DDBJ whole genome shotgun (WGS) entry which is preliminary data.</text>
</comment>
<evidence type="ECO:0000259" key="13">
    <source>
        <dbReference type="Pfam" id="PF04101"/>
    </source>
</evidence>
<comment type="subcellular location">
    <subcellularLocation>
        <location evidence="1 12">Endoplasmic reticulum</location>
    </subcellularLocation>
</comment>
<comment type="function">
    <text evidence="9 12">Involved in protein N-glycosylation. Essential for the second step of the dolichol-linked oligosaccharide pathway.</text>
</comment>
<name>A0A1X2G8P3_9FUNG</name>
<dbReference type="PANTHER" id="PTHR12867:SF6">
    <property type="entry name" value="N-ACETYLGLUCOSAMINYLDIPHOSPHODOLICHOL N-ACETYLGLUCOSAMINYLTRANSFERASE"/>
    <property type="match status" value="1"/>
</dbReference>
<dbReference type="GO" id="GO:0004577">
    <property type="term" value="F:N-acetylglucosaminyldiphosphodolichol N-acetylglucosaminyltransferase activity"/>
    <property type="evidence" value="ECO:0007669"/>
    <property type="project" value="UniProtKB-EC"/>
</dbReference>
<dbReference type="SUPFAM" id="SSF53756">
    <property type="entry name" value="UDP-Glycosyltransferase/glycogen phosphorylase"/>
    <property type="match status" value="1"/>
</dbReference>
<evidence type="ECO:0000256" key="6">
    <source>
        <dbReference type="ARBA" id="ARBA00022676"/>
    </source>
</evidence>
<protein>
    <recommendedName>
        <fullName evidence="5 12">UDP-N-acetylglucosamine transferase subunit ALG13</fullName>
        <ecNumber evidence="4 12">2.4.1.141</ecNumber>
    </recommendedName>
    <alternativeName>
        <fullName evidence="10 12">Asparagine-linked glycosylation protein 13</fullName>
    </alternativeName>
</protein>
<sequence>MRLFVTVGSTGFDDLIKSISRAEFLQQLSCSGYTHVTVQYGSSKSCYRPEMPHTLSIQGYDYTPNIEQDMKDADVIVCHSGAGTLIQGLRLGKPLVVTVNNALLNNHQLELAQALAEHQYIILTDQRQLGTVLQDIPTLPLQTFPPANPSLFTYVLDKQMGISS</sequence>
<dbReference type="InterPro" id="IPR007235">
    <property type="entry name" value="Glyco_trans_28_C"/>
</dbReference>
<comment type="similarity">
    <text evidence="2 12">Belongs to the glycosyltransferase 28 family.</text>
</comment>
<evidence type="ECO:0000256" key="10">
    <source>
        <dbReference type="ARBA" id="ARBA00032061"/>
    </source>
</evidence>
<dbReference type="Gene3D" id="3.40.50.2000">
    <property type="entry name" value="Glycogen Phosphorylase B"/>
    <property type="match status" value="1"/>
</dbReference>
<dbReference type="InterPro" id="IPR039042">
    <property type="entry name" value="Alg13-like"/>
</dbReference>
<evidence type="ECO:0000256" key="1">
    <source>
        <dbReference type="ARBA" id="ARBA00004240"/>
    </source>
</evidence>
<dbReference type="EMBL" id="MCGT01000032">
    <property type="protein sequence ID" value="ORX47784.1"/>
    <property type="molecule type" value="Genomic_DNA"/>
</dbReference>
<evidence type="ECO:0000256" key="7">
    <source>
        <dbReference type="ARBA" id="ARBA00022679"/>
    </source>
</evidence>
<proteinExistence type="inferred from homology"/>
<keyword evidence="15" id="KW-1185">Reference proteome</keyword>
<dbReference type="EC" id="2.4.1.141" evidence="4 12"/>
<dbReference type="Pfam" id="PF04101">
    <property type="entry name" value="Glyco_tran_28_C"/>
    <property type="match status" value="1"/>
</dbReference>
<evidence type="ECO:0000256" key="12">
    <source>
        <dbReference type="RuleBase" id="RU362128"/>
    </source>
</evidence>
<dbReference type="OrthoDB" id="20273at2759"/>
<evidence type="ECO:0000256" key="5">
    <source>
        <dbReference type="ARBA" id="ARBA00017468"/>
    </source>
</evidence>
<evidence type="ECO:0000313" key="15">
    <source>
        <dbReference type="Proteomes" id="UP000242146"/>
    </source>
</evidence>
<organism evidence="14 15">
    <name type="scientific">Hesseltinella vesiculosa</name>
    <dbReference type="NCBI Taxonomy" id="101127"/>
    <lineage>
        <taxon>Eukaryota</taxon>
        <taxon>Fungi</taxon>
        <taxon>Fungi incertae sedis</taxon>
        <taxon>Mucoromycota</taxon>
        <taxon>Mucoromycotina</taxon>
        <taxon>Mucoromycetes</taxon>
        <taxon>Mucorales</taxon>
        <taxon>Cunninghamellaceae</taxon>
        <taxon>Hesseltinella</taxon>
    </lineage>
</organism>
<evidence type="ECO:0000256" key="2">
    <source>
        <dbReference type="ARBA" id="ARBA00006962"/>
    </source>
</evidence>
<dbReference type="GO" id="GO:0006488">
    <property type="term" value="P:dolichol-linked oligosaccharide biosynthetic process"/>
    <property type="evidence" value="ECO:0007669"/>
    <property type="project" value="InterPro"/>
</dbReference>
<comment type="subunit">
    <text evidence="3 12">Heterodimer with ALG14 to form a functional enzyme.</text>
</comment>
<keyword evidence="8 12" id="KW-0256">Endoplasmic reticulum</keyword>
<dbReference type="Proteomes" id="UP000242146">
    <property type="component" value="Unassembled WGS sequence"/>
</dbReference>
<evidence type="ECO:0000256" key="3">
    <source>
        <dbReference type="ARBA" id="ARBA00011198"/>
    </source>
</evidence>
<dbReference type="AlphaFoldDB" id="A0A1X2G8P3"/>
<comment type="catalytic activity">
    <reaction evidence="11">
        <text>an N-acetyl-alpha-D-glucosaminyl-diphospho-di-trans,poly-cis-dolichol + UDP-N-acetyl-alpha-D-glucosamine = an N,N'-diacetylchitobiosyl-diphospho-di-trans,poly-cis-dolichol + UDP + H(+)</text>
        <dbReference type="Rhea" id="RHEA:23380"/>
        <dbReference type="Rhea" id="RHEA-COMP:19507"/>
        <dbReference type="Rhea" id="RHEA-COMP:19510"/>
        <dbReference type="ChEBI" id="CHEBI:15378"/>
        <dbReference type="ChEBI" id="CHEBI:57269"/>
        <dbReference type="ChEBI" id="CHEBI:57705"/>
        <dbReference type="ChEBI" id="CHEBI:58223"/>
        <dbReference type="ChEBI" id="CHEBI:58427"/>
        <dbReference type="EC" id="2.4.1.141"/>
    </reaction>
</comment>
<accession>A0A1X2G8P3</accession>